<evidence type="ECO:0000313" key="2">
    <source>
        <dbReference type="Proteomes" id="UP001420932"/>
    </source>
</evidence>
<dbReference type="AlphaFoldDB" id="A0AAP0KYN7"/>
<comment type="caution">
    <text evidence="1">The sequence shown here is derived from an EMBL/GenBank/DDBJ whole genome shotgun (WGS) entry which is preliminary data.</text>
</comment>
<accession>A0AAP0KYN7</accession>
<dbReference type="EMBL" id="JBBNAF010000003">
    <property type="protein sequence ID" value="KAK9161136.1"/>
    <property type="molecule type" value="Genomic_DNA"/>
</dbReference>
<sequence length="49" mass="5461">MSELQCQVLALQRNVLLLNFIAAFQSINHPKMLKCLSGSCAVLKNKTEL</sequence>
<reference evidence="1 2" key="1">
    <citation type="submission" date="2024-01" db="EMBL/GenBank/DDBJ databases">
        <title>Genome assemblies of Stephania.</title>
        <authorList>
            <person name="Yang L."/>
        </authorList>
    </citation>
    <scope>NUCLEOTIDE SEQUENCE [LARGE SCALE GENOMIC DNA]</scope>
    <source>
        <strain evidence="1">YNDBR</strain>
        <tissue evidence="1">Leaf</tissue>
    </source>
</reference>
<proteinExistence type="predicted"/>
<dbReference type="Proteomes" id="UP001420932">
    <property type="component" value="Unassembled WGS sequence"/>
</dbReference>
<protein>
    <submittedName>
        <fullName evidence="1">Uncharacterized protein</fullName>
    </submittedName>
</protein>
<organism evidence="1 2">
    <name type="scientific">Stephania yunnanensis</name>
    <dbReference type="NCBI Taxonomy" id="152371"/>
    <lineage>
        <taxon>Eukaryota</taxon>
        <taxon>Viridiplantae</taxon>
        <taxon>Streptophyta</taxon>
        <taxon>Embryophyta</taxon>
        <taxon>Tracheophyta</taxon>
        <taxon>Spermatophyta</taxon>
        <taxon>Magnoliopsida</taxon>
        <taxon>Ranunculales</taxon>
        <taxon>Menispermaceae</taxon>
        <taxon>Menispermoideae</taxon>
        <taxon>Cissampelideae</taxon>
        <taxon>Stephania</taxon>
    </lineage>
</organism>
<keyword evidence="2" id="KW-1185">Reference proteome</keyword>
<name>A0AAP0KYN7_9MAGN</name>
<evidence type="ECO:0000313" key="1">
    <source>
        <dbReference type="EMBL" id="KAK9161136.1"/>
    </source>
</evidence>
<gene>
    <name evidence="1" type="ORF">Syun_007477</name>
</gene>